<sequence>MKKYLIIYNGSAGKSDNEAIAKKAQSLLESNGKSVTLSQTKSRDDAVKQAQKSPENYDCLITIGGDGSINTACEGFLKAGQSIPLGIIPGGTINNFARALHIPLNTDQAINNLLDGSPAEVDLGAVGKTPMVSSLTLGRLADIARNVKDDEKKRFGKMIYLVKGFKELFTNRSYKLKITANDRSEVLRAQILLITTTNSVGGFIAFNPDASYDDDYLHVFLLKSFTPMKLLTYLSYFITGNLKNAQGVRYFKTTTVKIDNLSKRDIQARIDGDPAMSLPITVTTKSDFLQVIVPRASHEES</sequence>
<organism evidence="14 15">
    <name type="scientific">Lentilactobacillus buchneri DSM 20057</name>
    <dbReference type="NCBI Taxonomy" id="1423728"/>
    <lineage>
        <taxon>Bacteria</taxon>
        <taxon>Bacillati</taxon>
        <taxon>Bacillota</taxon>
        <taxon>Bacilli</taxon>
        <taxon>Lactobacillales</taxon>
        <taxon>Lactobacillaceae</taxon>
        <taxon>Lentilactobacillus</taxon>
    </lineage>
</organism>
<dbReference type="Gene3D" id="3.40.50.10330">
    <property type="entry name" value="Probable inorganic polyphosphate/atp-NAD kinase, domain 1"/>
    <property type="match status" value="1"/>
</dbReference>
<dbReference type="PANTHER" id="PTHR12358:SF106">
    <property type="entry name" value="LIPID KINASE YEGS"/>
    <property type="match status" value="1"/>
</dbReference>
<evidence type="ECO:0000256" key="12">
    <source>
        <dbReference type="ARBA" id="ARBA00023264"/>
    </source>
</evidence>
<keyword evidence="4" id="KW-0808">Transferase</keyword>
<dbReference type="PROSITE" id="PS50146">
    <property type="entry name" value="DAGK"/>
    <property type="match status" value="1"/>
</dbReference>
<dbReference type="Gene3D" id="2.60.200.40">
    <property type="match status" value="1"/>
</dbReference>
<evidence type="ECO:0000256" key="2">
    <source>
        <dbReference type="ARBA" id="ARBA00005983"/>
    </source>
</evidence>
<comment type="cofactor">
    <cofactor evidence="1">
        <name>Mg(2+)</name>
        <dbReference type="ChEBI" id="CHEBI:18420"/>
    </cofactor>
</comment>
<evidence type="ECO:0000256" key="7">
    <source>
        <dbReference type="ARBA" id="ARBA00022777"/>
    </source>
</evidence>
<dbReference type="GO" id="GO:0046872">
    <property type="term" value="F:metal ion binding"/>
    <property type="evidence" value="ECO:0007669"/>
    <property type="project" value="UniProtKB-KW"/>
</dbReference>
<evidence type="ECO:0000256" key="10">
    <source>
        <dbReference type="ARBA" id="ARBA00023098"/>
    </source>
</evidence>
<dbReference type="EMBL" id="PUFP01000031">
    <property type="protein sequence ID" value="TDG79018.1"/>
    <property type="molecule type" value="Genomic_DNA"/>
</dbReference>
<dbReference type="InterPro" id="IPR017438">
    <property type="entry name" value="ATP-NAD_kinase_N"/>
</dbReference>
<dbReference type="InterPro" id="IPR005218">
    <property type="entry name" value="Diacylglycerol/lipid_kinase"/>
</dbReference>
<accession>A0A4R5NQJ7</accession>
<dbReference type="InterPro" id="IPR016064">
    <property type="entry name" value="NAD/diacylglycerol_kinase_sf"/>
</dbReference>
<evidence type="ECO:0000256" key="4">
    <source>
        <dbReference type="ARBA" id="ARBA00022679"/>
    </source>
</evidence>
<feature type="domain" description="DAGKc" evidence="13">
    <location>
        <begin position="1"/>
        <end position="130"/>
    </location>
</feature>
<dbReference type="AlphaFoldDB" id="A0A4R5NQJ7"/>
<evidence type="ECO:0000256" key="9">
    <source>
        <dbReference type="ARBA" id="ARBA00022842"/>
    </source>
</evidence>
<keyword evidence="7" id="KW-0418">Kinase</keyword>
<keyword evidence="10" id="KW-0443">Lipid metabolism</keyword>
<comment type="similarity">
    <text evidence="2">Belongs to the diacylglycerol/lipid kinase family.</text>
</comment>
<dbReference type="SMART" id="SM00046">
    <property type="entry name" value="DAGKc"/>
    <property type="match status" value="1"/>
</dbReference>
<dbReference type="GO" id="GO:0005886">
    <property type="term" value="C:plasma membrane"/>
    <property type="evidence" value="ECO:0007669"/>
    <property type="project" value="TreeGrafter"/>
</dbReference>
<keyword evidence="11" id="KW-0594">Phospholipid biosynthesis</keyword>
<evidence type="ECO:0000256" key="6">
    <source>
        <dbReference type="ARBA" id="ARBA00022741"/>
    </source>
</evidence>
<evidence type="ECO:0000256" key="3">
    <source>
        <dbReference type="ARBA" id="ARBA00022516"/>
    </source>
</evidence>
<dbReference type="GO" id="GO:0008654">
    <property type="term" value="P:phospholipid biosynthetic process"/>
    <property type="evidence" value="ECO:0007669"/>
    <property type="project" value="UniProtKB-KW"/>
</dbReference>
<evidence type="ECO:0000256" key="8">
    <source>
        <dbReference type="ARBA" id="ARBA00022840"/>
    </source>
</evidence>
<dbReference type="GeneID" id="72461388"/>
<evidence type="ECO:0000259" key="13">
    <source>
        <dbReference type="PROSITE" id="PS50146"/>
    </source>
</evidence>
<protein>
    <recommendedName>
        <fullName evidence="13">DAGKc domain-containing protein</fullName>
    </recommendedName>
</protein>
<dbReference type="GO" id="GO:0004143">
    <property type="term" value="F:ATP-dependent diacylglycerol kinase activity"/>
    <property type="evidence" value="ECO:0007669"/>
    <property type="project" value="TreeGrafter"/>
</dbReference>
<dbReference type="InterPro" id="IPR001206">
    <property type="entry name" value="Diacylglycerol_kinase_cat_dom"/>
</dbReference>
<evidence type="ECO:0000256" key="5">
    <source>
        <dbReference type="ARBA" id="ARBA00022723"/>
    </source>
</evidence>
<evidence type="ECO:0000313" key="15">
    <source>
        <dbReference type="Proteomes" id="UP000295181"/>
    </source>
</evidence>
<keyword evidence="12" id="KW-1208">Phospholipid metabolism</keyword>
<evidence type="ECO:0000256" key="1">
    <source>
        <dbReference type="ARBA" id="ARBA00001946"/>
    </source>
</evidence>
<dbReference type="Pfam" id="PF00781">
    <property type="entry name" value="DAGK_cat"/>
    <property type="match status" value="1"/>
</dbReference>
<dbReference type="NCBIfam" id="TIGR00147">
    <property type="entry name" value="YegS/Rv2252/BmrU family lipid kinase"/>
    <property type="match status" value="1"/>
</dbReference>
<keyword evidence="5" id="KW-0479">Metal-binding</keyword>
<proteinExistence type="inferred from homology"/>
<dbReference type="SUPFAM" id="SSF111331">
    <property type="entry name" value="NAD kinase/diacylglycerol kinase-like"/>
    <property type="match status" value="1"/>
</dbReference>
<evidence type="ECO:0000313" key="14">
    <source>
        <dbReference type="EMBL" id="TDG79018.1"/>
    </source>
</evidence>
<dbReference type="PANTHER" id="PTHR12358">
    <property type="entry name" value="SPHINGOSINE KINASE"/>
    <property type="match status" value="1"/>
</dbReference>
<dbReference type="InterPro" id="IPR050187">
    <property type="entry name" value="Lipid_Phosphate_FormReg"/>
</dbReference>
<gene>
    <name evidence="14" type="ORF">C5L32_001218</name>
</gene>
<dbReference type="Pfam" id="PF19279">
    <property type="entry name" value="YegS_C"/>
    <property type="match status" value="1"/>
</dbReference>
<keyword evidence="3" id="KW-0444">Lipid biosynthesis</keyword>
<keyword evidence="6" id="KW-0547">Nucleotide-binding</keyword>
<reference evidence="14 15" key="1">
    <citation type="journal article" date="2019" name="Appl. Microbiol. Biotechnol.">
        <title>Uncovering carbohydrate metabolism through a genotype-phenotype association study of 56 lactic acid bacteria genomes.</title>
        <authorList>
            <person name="Buron-Moles G."/>
            <person name="Chailyan A."/>
            <person name="Dolejs I."/>
            <person name="Forster J."/>
            <person name="Miks M.H."/>
        </authorList>
    </citation>
    <scope>NUCLEOTIDE SEQUENCE [LARGE SCALE GENOMIC DNA]</scope>
    <source>
        <strain evidence="14 15">ATCC 4005</strain>
    </source>
</reference>
<keyword evidence="9" id="KW-0460">Magnesium</keyword>
<keyword evidence="8" id="KW-0067">ATP-binding</keyword>
<name>A0A4R5NQJ7_LENBU</name>
<evidence type="ECO:0000256" key="11">
    <source>
        <dbReference type="ARBA" id="ARBA00023209"/>
    </source>
</evidence>
<dbReference type="InterPro" id="IPR045540">
    <property type="entry name" value="YegS/DAGK_C"/>
</dbReference>
<dbReference type="RefSeq" id="WP_013727189.1">
    <property type="nucleotide sequence ID" value="NZ_AZDM01000012.1"/>
</dbReference>
<comment type="caution">
    <text evidence="14">The sequence shown here is derived from an EMBL/GenBank/DDBJ whole genome shotgun (WGS) entry which is preliminary data.</text>
</comment>
<dbReference type="GO" id="GO:0005524">
    <property type="term" value="F:ATP binding"/>
    <property type="evidence" value="ECO:0007669"/>
    <property type="project" value="UniProtKB-KW"/>
</dbReference>
<dbReference type="Proteomes" id="UP000295181">
    <property type="component" value="Unassembled WGS sequence"/>
</dbReference>